<organism evidence="1">
    <name type="scientific">marine sediment metagenome</name>
    <dbReference type="NCBI Taxonomy" id="412755"/>
    <lineage>
        <taxon>unclassified sequences</taxon>
        <taxon>metagenomes</taxon>
        <taxon>ecological metagenomes</taxon>
    </lineage>
</organism>
<protein>
    <submittedName>
        <fullName evidence="1">Uncharacterized protein</fullName>
    </submittedName>
</protein>
<proteinExistence type="predicted"/>
<feature type="non-terminal residue" evidence="1">
    <location>
        <position position="1"/>
    </location>
</feature>
<dbReference type="AlphaFoldDB" id="X1AQT1"/>
<comment type="caution">
    <text evidence="1">The sequence shown here is derived from an EMBL/GenBank/DDBJ whole genome shotgun (WGS) entry which is preliminary data.</text>
</comment>
<dbReference type="EMBL" id="BART01011441">
    <property type="protein sequence ID" value="GAG85134.1"/>
    <property type="molecule type" value="Genomic_DNA"/>
</dbReference>
<reference evidence="1" key="1">
    <citation type="journal article" date="2014" name="Front. Microbiol.">
        <title>High frequency of phylogenetically diverse reductive dehalogenase-homologous genes in deep subseafloor sedimentary metagenomes.</title>
        <authorList>
            <person name="Kawai M."/>
            <person name="Futagami T."/>
            <person name="Toyoda A."/>
            <person name="Takaki Y."/>
            <person name="Nishi S."/>
            <person name="Hori S."/>
            <person name="Arai W."/>
            <person name="Tsubouchi T."/>
            <person name="Morono Y."/>
            <person name="Uchiyama I."/>
            <person name="Ito T."/>
            <person name="Fujiyama A."/>
            <person name="Inagaki F."/>
            <person name="Takami H."/>
        </authorList>
    </citation>
    <scope>NUCLEOTIDE SEQUENCE</scope>
    <source>
        <strain evidence="1">Expedition CK06-06</strain>
    </source>
</reference>
<name>X1AQT1_9ZZZZ</name>
<gene>
    <name evidence="1" type="ORF">S01H4_24376</name>
</gene>
<evidence type="ECO:0000313" key="1">
    <source>
        <dbReference type="EMBL" id="GAG85134.1"/>
    </source>
</evidence>
<sequence>PIKQTVCRWRILDYRLEYIYEEKDLPIDLDSLVDKQLEVICSEYMQMYKIIHAPILKIGGSQSKIDISGIGTNKRKVFAQVSFKVTNEKIEKLKIYNSPNSLLFYFGPENGRFEDPSIKYISIKEVFKTLTKYNYSSYYDMIQEMLLKPPKKNN</sequence>
<accession>X1AQT1</accession>